<keyword evidence="1" id="KW-0472">Membrane</keyword>
<accession>A0AAD5SYJ0</accession>
<reference evidence="2" key="1">
    <citation type="submission" date="2020-05" db="EMBL/GenBank/DDBJ databases">
        <title>Phylogenomic resolution of chytrid fungi.</title>
        <authorList>
            <person name="Stajich J.E."/>
            <person name="Amses K."/>
            <person name="Simmons R."/>
            <person name="Seto K."/>
            <person name="Myers J."/>
            <person name="Bonds A."/>
            <person name="Quandt C.A."/>
            <person name="Barry K."/>
            <person name="Liu P."/>
            <person name="Grigoriev I."/>
            <person name="Longcore J.E."/>
            <person name="James T.Y."/>
        </authorList>
    </citation>
    <scope>NUCLEOTIDE SEQUENCE</scope>
    <source>
        <strain evidence="2">JEL0513</strain>
    </source>
</reference>
<keyword evidence="1" id="KW-1133">Transmembrane helix</keyword>
<keyword evidence="3" id="KW-1185">Reference proteome</keyword>
<dbReference type="AlphaFoldDB" id="A0AAD5SYJ0"/>
<feature type="transmembrane region" description="Helical" evidence="1">
    <location>
        <begin position="65"/>
        <end position="85"/>
    </location>
</feature>
<evidence type="ECO:0000256" key="1">
    <source>
        <dbReference type="SAM" id="Phobius"/>
    </source>
</evidence>
<proteinExistence type="predicted"/>
<sequence length="135" mass="13679">MSLLDLDTAEDESGGSEIRIFNEPASDDPAGRFDNVKVEAAGADVVFCAVSAAAESASSGIVEGMSAIVTAASVVVVVAVVVKVASDVLRGSARWCVFEAELLIGLKSAETITTVSGALELSMFGSVDVVVVLGI</sequence>
<name>A0AAD5SYJ0_9FUNG</name>
<dbReference type="Proteomes" id="UP001211907">
    <property type="component" value="Unassembled WGS sequence"/>
</dbReference>
<organism evidence="2 3">
    <name type="scientific">Physocladia obscura</name>
    <dbReference type="NCBI Taxonomy" id="109957"/>
    <lineage>
        <taxon>Eukaryota</taxon>
        <taxon>Fungi</taxon>
        <taxon>Fungi incertae sedis</taxon>
        <taxon>Chytridiomycota</taxon>
        <taxon>Chytridiomycota incertae sedis</taxon>
        <taxon>Chytridiomycetes</taxon>
        <taxon>Chytridiales</taxon>
        <taxon>Chytriomycetaceae</taxon>
        <taxon>Physocladia</taxon>
    </lineage>
</organism>
<protein>
    <submittedName>
        <fullName evidence="2">Uncharacterized protein</fullName>
    </submittedName>
</protein>
<evidence type="ECO:0000313" key="3">
    <source>
        <dbReference type="Proteomes" id="UP001211907"/>
    </source>
</evidence>
<comment type="caution">
    <text evidence="2">The sequence shown here is derived from an EMBL/GenBank/DDBJ whole genome shotgun (WGS) entry which is preliminary data.</text>
</comment>
<dbReference type="EMBL" id="JADGJH010001205">
    <property type="protein sequence ID" value="KAJ3116792.1"/>
    <property type="molecule type" value="Genomic_DNA"/>
</dbReference>
<keyword evidence="1" id="KW-0812">Transmembrane</keyword>
<gene>
    <name evidence="2" type="ORF">HK100_000971</name>
</gene>
<evidence type="ECO:0000313" key="2">
    <source>
        <dbReference type="EMBL" id="KAJ3116792.1"/>
    </source>
</evidence>